<name>A0ABR7R976_9PROT</name>
<evidence type="ECO:0000256" key="1">
    <source>
        <dbReference type="SAM" id="MobiDB-lite"/>
    </source>
</evidence>
<keyword evidence="3" id="KW-1185">Reference proteome</keyword>
<organism evidence="2 3">
    <name type="scientific">Pseudoroseomonas ludipueritiae</name>
    <dbReference type="NCBI Taxonomy" id="198093"/>
    <lineage>
        <taxon>Bacteria</taxon>
        <taxon>Pseudomonadati</taxon>
        <taxon>Pseudomonadota</taxon>
        <taxon>Alphaproteobacteria</taxon>
        <taxon>Acetobacterales</taxon>
        <taxon>Acetobacteraceae</taxon>
        <taxon>Pseudoroseomonas</taxon>
    </lineage>
</organism>
<proteinExistence type="predicted"/>
<gene>
    <name evidence="2" type="ORF">IBL25_14955</name>
</gene>
<reference evidence="2 3" key="1">
    <citation type="journal article" date="2009" name="Int. J. Syst. Evol. Microbiol.">
        <title>Transfer of Teichococcus ludipueritiae and Muricoccus roseus to the genus Roseomonas, as Roseomonas ludipueritiae comb. nov. and Roseomonas rosea comb. nov., respectively, and emended description of the genus Roseomonas.</title>
        <authorList>
            <person name="Sanchez-Porro C."/>
            <person name="Gallego V."/>
            <person name="Busse H.J."/>
            <person name="Kampfer P."/>
            <person name="Ventosa A."/>
        </authorList>
    </citation>
    <scope>NUCLEOTIDE SEQUENCE [LARGE SCALE GENOMIC DNA]</scope>
    <source>
        <strain evidence="2 3">DSM 14915</strain>
    </source>
</reference>
<feature type="compositionally biased region" description="Basic and acidic residues" evidence="1">
    <location>
        <begin position="11"/>
        <end position="22"/>
    </location>
</feature>
<feature type="region of interest" description="Disordered" evidence="1">
    <location>
        <begin position="1"/>
        <end position="33"/>
    </location>
</feature>
<evidence type="ECO:0000313" key="3">
    <source>
        <dbReference type="Proteomes" id="UP000603940"/>
    </source>
</evidence>
<feature type="non-terminal residue" evidence="2">
    <location>
        <position position="55"/>
    </location>
</feature>
<accession>A0ABR7R976</accession>
<evidence type="ECO:0000313" key="2">
    <source>
        <dbReference type="EMBL" id="MBC9178243.1"/>
    </source>
</evidence>
<comment type="caution">
    <text evidence="2">The sequence shown here is derived from an EMBL/GenBank/DDBJ whole genome shotgun (WGS) entry which is preliminary data.</text>
</comment>
<sequence>MKSPSHSPKGRRPDPRRADGARPGKPPARNPTRVAALALLTAVLERHRPMEEALD</sequence>
<dbReference type="Proteomes" id="UP000603940">
    <property type="component" value="Unassembled WGS sequence"/>
</dbReference>
<protein>
    <submittedName>
        <fullName evidence="2">Uncharacterized protein</fullName>
    </submittedName>
</protein>
<dbReference type="EMBL" id="JACTUZ010000068">
    <property type="protein sequence ID" value="MBC9178243.1"/>
    <property type="molecule type" value="Genomic_DNA"/>
</dbReference>